<evidence type="ECO:0000313" key="1">
    <source>
        <dbReference type="EMBL" id="KAF2715837.1"/>
    </source>
</evidence>
<organism evidence="1 2">
    <name type="scientific">Polychaeton citri CBS 116435</name>
    <dbReference type="NCBI Taxonomy" id="1314669"/>
    <lineage>
        <taxon>Eukaryota</taxon>
        <taxon>Fungi</taxon>
        <taxon>Dikarya</taxon>
        <taxon>Ascomycota</taxon>
        <taxon>Pezizomycotina</taxon>
        <taxon>Dothideomycetes</taxon>
        <taxon>Dothideomycetidae</taxon>
        <taxon>Capnodiales</taxon>
        <taxon>Capnodiaceae</taxon>
        <taxon>Polychaeton</taxon>
    </lineage>
</organism>
<protein>
    <submittedName>
        <fullName evidence="1">Uncharacterized protein</fullName>
    </submittedName>
</protein>
<evidence type="ECO:0000313" key="2">
    <source>
        <dbReference type="Proteomes" id="UP000799441"/>
    </source>
</evidence>
<dbReference type="AlphaFoldDB" id="A0A9P4Q0H4"/>
<reference evidence="1" key="1">
    <citation type="journal article" date="2020" name="Stud. Mycol.">
        <title>101 Dothideomycetes genomes: a test case for predicting lifestyles and emergence of pathogens.</title>
        <authorList>
            <person name="Haridas S."/>
            <person name="Albert R."/>
            <person name="Binder M."/>
            <person name="Bloem J."/>
            <person name="Labutti K."/>
            <person name="Salamov A."/>
            <person name="Andreopoulos B."/>
            <person name="Baker S."/>
            <person name="Barry K."/>
            <person name="Bills G."/>
            <person name="Bluhm B."/>
            <person name="Cannon C."/>
            <person name="Castanera R."/>
            <person name="Culley D."/>
            <person name="Daum C."/>
            <person name="Ezra D."/>
            <person name="Gonzalez J."/>
            <person name="Henrissat B."/>
            <person name="Kuo A."/>
            <person name="Liang C."/>
            <person name="Lipzen A."/>
            <person name="Lutzoni F."/>
            <person name="Magnuson J."/>
            <person name="Mondo S."/>
            <person name="Nolan M."/>
            <person name="Ohm R."/>
            <person name="Pangilinan J."/>
            <person name="Park H.-J."/>
            <person name="Ramirez L."/>
            <person name="Alfaro M."/>
            <person name="Sun H."/>
            <person name="Tritt A."/>
            <person name="Yoshinaga Y."/>
            <person name="Zwiers L.-H."/>
            <person name="Turgeon B."/>
            <person name="Goodwin S."/>
            <person name="Spatafora J."/>
            <person name="Crous P."/>
            <person name="Grigoriev I."/>
        </authorList>
    </citation>
    <scope>NUCLEOTIDE SEQUENCE</scope>
    <source>
        <strain evidence="1">CBS 116435</strain>
    </source>
</reference>
<gene>
    <name evidence="1" type="ORF">K431DRAFT_236808</name>
</gene>
<sequence>VKDFSKGHFYTYMRLKYNVIRRDRLYSLVQELNPNAVTHRRKKTQVYYSAFIVLRLNYI</sequence>
<keyword evidence="2" id="KW-1185">Reference proteome</keyword>
<name>A0A9P4Q0H4_9PEZI</name>
<dbReference type="OrthoDB" id="5392716at2759"/>
<dbReference type="Proteomes" id="UP000799441">
    <property type="component" value="Unassembled WGS sequence"/>
</dbReference>
<comment type="caution">
    <text evidence="1">The sequence shown here is derived from an EMBL/GenBank/DDBJ whole genome shotgun (WGS) entry which is preliminary data.</text>
</comment>
<accession>A0A9P4Q0H4</accession>
<dbReference type="EMBL" id="MU003994">
    <property type="protein sequence ID" value="KAF2715837.1"/>
    <property type="molecule type" value="Genomic_DNA"/>
</dbReference>
<feature type="non-terminal residue" evidence="1">
    <location>
        <position position="1"/>
    </location>
</feature>
<proteinExistence type="predicted"/>